<gene>
    <name evidence="1" type="ORF">MML48_1g00012</name>
</gene>
<protein>
    <submittedName>
        <fullName evidence="1">Superoxide dismutase</fullName>
    </submittedName>
</protein>
<comment type="caution">
    <text evidence="1">The sequence shown here is derived from an EMBL/GenBank/DDBJ whole genome shotgun (WGS) entry which is preliminary data.</text>
</comment>
<dbReference type="EMBL" id="CM043015">
    <property type="protein sequence ID" value="KAI4469295.1"/>
    <property type="molecule type" value="Genomic_DNA"/>
</dbReference>
<name>A0ACB9TR37_HOLOL</name>
<dbReference type="Proteomes" id="UP001056778">
    <property type="component" value="Chromosome 1"/>
</dbReference>
<proteinExistence type="predicted"/>
<evidence type="ECO:0000313" key="2">
    <source>
        <dbReference type="Proteomes" id="UP001056778"/>
    </source>
</evidence>
<sequence>MVKLLLILNFIAMPIYELPKLPYELDALEPQISKETMEYHYLKHHQAYVTNLNNLIEGTKYEKMPLEEIIKNSDGPLFNNAAQTWNHTNFFLALSANPKARPDGELAKAIERDFGSFDKCKEEMTKAAQGLFGSGWAWLAADSEGKLSVMPMSNGQNPMIKNLTPLLCIDVWEHAYYIDYRNRRPDYITALWDKIDWAVIEKRYSDR</sequence>
<evidence type="ECO:0000313" key="1">
    <source>
        <dbReference type="EMBL" id="KAI4469295.1"/>
    </source>
</evidence>
<accession>A0ACB9TR37</accession>
<reference evidence="1" key="1">
    <citation type="submission" date="2022-04" db="EMBL/GenBank/DDBJ databases">
        <title>Chromosome-scale genome assembly of Holotrichia oblita Faldermann.</title>
        <authorList>
            <person name="Rongchong L."/>
        </authorList>
    </citation>
    <scope>NUCLEOTIDE SEQUENCE</scope>
    <source>
        <strain evidence="1">81SQS9</strain>
    </source>
</reference>
<organism evidence="1 2">
    <name type="scientific">Holotrichia oblita</name>
    <name type="common">Chafer beetle</name>
    <dbReference type="NCBI Taxonomy" id="644536"/>
    <lineage>
        <taxon>Eukaryota</taxon>
        <taxon>Metazoa</taxon>
        <taxon>Ecdysozoa</taxon>
        <taxon>Arthropoda</taxon>
        <taxon>Hexapoda</taxon>
        <taxon>Insecta</taxon>
        <taxon>Pterygota</taxon>
        <taxon>Neoptera</taxon>
        <taxon>Endopterygota</taxon>
        <taxon>Coleoptera</taxon>
        <taxon>Polyphaga</taxon>
        <taxon>Scarabaeiformia</taxon>
        <taxon>Scarabaeidae</taxon>
        <taxon>Melolonthinae</taxon>
        <taxon>Holotrichia</taxon>
    </lineage>
</organism>
<keyword evidence="2" id="KW-1185">Reference proteome</keyword>